<evidence type="ECO:0000256" key="1">
    <source>
        <dbReference type="SAM" id="MobiDB-lite"/>
    </source>
</evidence>
<dbReference type="Proteomes" id="UP000024404">
    <property type="component" value="Unassembled WGS sequence"/>
</dbReference>
<dbReference type="EMBL" id="CMVM020000291">
    <property type="status" value="NOT_ANNOTATED_CDS"/>
    <property type="molecule type" value="Genomic_DNA"/>
</dbReference>
<sequence>MVPWEASSKPSATRETNELGTEMVTSDNDDKSFSIHVWKDSWNCWHRTTRRTEKEPLRQFRECLMAAFSTMHFLISQRSRAEDIQLIGILCLVMATFFRIDDHPVLCFHEIYAYAWRE</sequence>
<evidence type="ECO:0000313" key="3">
    <source>
        <dbReference type="Proteomes" id="UP000024404"/>
    </source>
</evidence>
<evidence type="ECO:0000313" key="2">
    <source>
        <dbReference type="EnsemblMetazoa" id="OVOC9715.1"/>
    </source>
</evidence>
<reference evidence="3" key="1">
    <citation type="submission" date="2013-10" db="EMBL/GenBank/DDBJ databases">
        <title>Genome sequencing of Onchocerca volvulus.</title>
        <authorList>
            <person name="Cotton J."/>
            <person name="Tsai J."/>
            <person name="Stanley E."/>
            <person name="Tracey A."/>
            <person name="Holroyd N."/>
            <person name="Lustigman S."/>
            <person name="Berriman M."/>
        </authorList>
    </citation>
    <scope>NUCLEOTIDE SEQUENCE</scope>
</reference>
<name>A0A8R1Y1P1_ONCVO</name>
<reference evidence="2" key="2">
    <citation type="submission" date="2022-06" db="UniProtKB">
        <authorList>
            <consortium name="EnsemblMetazoa"/>
        </authorList>
    </citation>
    <scope>IDENTIFICATION</scope>
</reference>
<proteinExistence type="predicted"/>
<keyword evidence="3" id="KW-1185">Reference proteome</keyword>
<organism evidence="2 3">
    <name type="scientific">Onchocerca volvulus</name>
    <dbReference type="NCBI Taxonomy" id="6282"/>
    <lineage>
        <taxon>Eukaryota</taxon>
        <taxon>Metazoa</taxon>
        <taxon>Ecdysozoa</taxon>
        <taxon>Nematoda</taxon>
        <taxon>Chromadorea</taxon>
        <taxon>Rhabditida</taxon>
        <taxon>Spirurina</taxon>
        <taxon>Spiruromorpha</taxon>
        <taxon>Filarioidea</taxon>
        <taxon>Onchocercidae</taxon>
        <taxon>Onchocerca</taxon>
    </lineage>
</organism>
<protein>
    <submittedName>
        <fullName evidence="2">Uncharacterized protein</fullName>
    </submittedName>
</protein>
<dbReference type="EnsemblMetazoa" id="OVOC9715.1">
    <property type="protein sequence ID" value="OVOC9715.1"/>
    <property type="gene ID" value="WBGene00246524"/>
</dbReference>
<dbReference type="AlphaFoldDB" id="A0A8R1Y1P1"/>
<accession>A0A8R1Y1P1</accession>
<feature type="region of interest" description="Disordered" evidence="1">
    <location>
        <begin position="1"/>
        <end position="28"/>
    </location>
</feature>